<evidence type="ECO:0000313" key="3">
    <source>
        <dbReference type="Proteomes" id="UP000001784"/>
    </source>
</evidence>
<dbReference type="GO" id="GO:0008930">
    <property type="term" value="F:methylthioadenosine nucleosidase activity"/>
    <property type="evidence" value="ECO:0007669"/>
    <property type="project" value="TreeGrafter"/>
</dbReference>
<dbReference type="Proteomes" id="UP000001784">
    <property type="component" value="Chromosome"/>
</dbReference>
<dbReference type="OrthoDB" id="5394564at2"/>
<reference evidence="2 3" key="1">
    <citation type="submission" date="2006-10" db="EMBL/GenBank/DDBJ databases">
        <title>Complete sequence of Syntrophobacter fumaroxidans MPOB.</title>
        <authorList>
            <consortium name="US DOE Joint Genome Institute"/>
            <person name="Copeland A."/>
            <person name="Lucas S."/>
            <person name="Lapidus A."/>
            <person name="Barry K."/>
            <person name="Detter J.C."/>
            <person name="Glavina del Rio T."/>
            <person name="Hammon N."/>
            <person name="Israni S."/>
            <person name="Pitluck S."/>
            <person name="Goltsman E.G."/>
            <person name="Martinez M."/>
            <person name="Schmutz J."/>
            <person name="Larimer F."/>
            <person name="Land M."/>
            <person name="Hauser L."/>
            <person name="Kyrpides N."/>
            <person name="Kim E."/>
            <person name="Boone D.R."/>
            <person name="Brockman F."/>
            <person name="Culley D."/>
            <person name="Ferry J."/>
            <person name="Gunsalus R."/>
            <person name="McInerney M.J."/>
            <person name="Morrison M."/>
            <person name="Plugge C."/>
            <person name="Rohlin L."/>
            <person name="Scholten J."/>
            <person name="Sieber J."/>
            <person name="Stams A.J.M."/>
            <person name="Worm P."/>
            <person name="Henstra A.M."/>
            <person name="Richardson P."/>
        </authorList>
    </citation>
    <scope>NUCLEOTIDE SEQUENCE [LARGE SCALE GENOMIC DNA]</scope>
    <source>
        <strain evidence="3">DSM 10017 / MPOB</strain>
    </source>
</reference>
<dbReference type="GO" id="GO:0009116">
    <property type="term" value="P:nucleoside metabolic process"/>
    <property type="evidence" value="ECO:0007669"/>
    <property type="project" value="InterPro"/>
</dbReference>
<dbReference type="SUPFAM" id="SSF53167">
    <property type="entry name" value="Purine and uridine phosphorylases"/>
    <property type="match status" value="1"/>
</dbReference>
<evidence type="ECO:0000313" key="2">
    <source>
        <dbReference type="EMBL" id="ABK16564.1"/>
    </source>
</evidence>
<dbReference type="Pfam" id="PF01048">
    <property type="entry name" value="PNP_UDP_1"/>
    <property type="match status" value="1"/>
</dbReference>
<gene>
    <name evidence="2" type="ordered locus">Sfum_0867</name>
</gene>
<dbReference type="HOGENOM" id="CLU_1034163_0_0_7"/>
<evidence type="ECO:0000259" key="1">
    <source>
        <dbReference type="Pfam" id="PF01048"/>
    </source>
</evidence>
<protein>
    <submittedName>
        <fullName evidence="2">Purine and other phosphorylase, family 1</fullName>
    </submittedName>
</protein>
<dbReference type="KEGG" id="sfu:Sfum_0867"/>
<feature type="domain" description="Nucleoside phosphorylase" evidence="1">
    <location>
        <begin position="3"/>
        <end position="184"/>
    </location>
</feature>
<dbReference type="Gene3D" id="3.40.50.1580">
    <property type="entry name" value="Nucleoside phosphorylase domain"/>
    <property type="match status" value="1"/>
</dbReference>
<name>A0LGL2_SYNFM</name>
<dbReference type="GO" id="GO:0005829">
    <property type="term" value="C:cytosol"/>
    <property type="evidence" value="ECO:0007669"/>
    <property type="project" value="TreeGrafter"/>
</dbReference>
<dbReference type="InParanoid" id="A0LGL2"/>
<accession>A0LGL2</accession>
<dbReference type="RefSeq" id="WP_011697735.1">
    <property type="nucleotide sequence ID" value="NC_008554.1"/>
</dbReference>
<dbReference type="PANTHER" id="PTHR46832:SF1">
    <property type="entry name" value="5'-METHYLTHIOADENOSINE_S-ADENOSYLHOMOCYSTEINE NUCLEOSIDASE"/>
    <property type="match status" value="1"/>
</dbReference>
<dbReference type="eggNOG" id="COG0775">
    <property type="taxonomic scope" value="Bacteria"/>
</dbReference>
<organism evidence="2 3">
    <name type="scientific">Syntrophobacter fumaroxidans (strain DSM 10017 / MPOB)</name>
    <dbReference type="NCBI Taxonomy" id="335543"/>
    <lineage>
        <taxon>Bacteria</taxon>
        <taxon>Pseudomonadati</taxon>
        <taxon>Thermodesulfobacteriota</taxon>
        <taxon>Syntrophobacteria</taxon>
        <taxon>Syntrophobacterales</taxon>
        <taxon>Syntrophobacteraceae</taxon>
        <taxon>Syntrophobacter</taxon>
    </lineage>
</organism>
<dbReference type="STRING" id="335543.Sfum_0867"/>
<sequence length="269" mass="29796">MKILILTALAREHSHFRHITGSWRRSRRGPFAFRELNGDDKTLFLVDSGMGANPVRETLDWAVDHIAPELLLSAGYGGSISNEFQVGDVVLGAMFCGELTPEGGEETRCLALPIAEKRGRLPGQRPIRPARIVTVARPRAKTELRARYADTPSVIDMETLYAARAAYEKGIPFLSLRAVSDGPEHEIEYDLDAISNPAGKIRIGGVLSLIRSNPRVIGAFYRSWKRSVEAGRRLGECLAELLLLPAADLNRFVGDCRLEERLDHTILGR</sequence>
<dbReference type="EMBL" id="CP000478">
    <property type="protein sequence ID" value="ABK16564.1"/>
    <property type="molecule type" value="Genomic_DNA"/>
</dbReference>
<proteinExistence type="predicted"/>
<dbReference type="AlphaFoldDB" id="A0LGL2"/>
<dbReference type="GO" id="GO:0019284">
    <property type="term" value="P:L-methionine salvage from S-adenosylmethionine"/>
    <property type="evidence" value="ECO:0007669"/>
    <property type="project" value="TreeGrafter"/>
</dbReference>
<dbReference type="GO" id="GO:0008782">
    <property type="term" value="F:adenosylhomocysteine nucleosidase activity"/>
    <property type="evidence" value="ECO:0007669"/>
    <property type="project" value="TreeGrafter"/>
</dbReference>
<dbReference type="PANTHER" id="PTHR46832">
    <property type="entry name" value="5'-METHYLTHIOADENOSINE/S-ADENOSYLHOMOCYSTEINE NUCLEOSIDASE"/>
    <property type="match status" value="1"/>
</dbReference>
<keyword evidence="3" id="KW-1185">Reference proteome</keyword>
<dbReference type="InterPro" id="IPR035994">
    <property type="entry name" value="Nucleoside_phosphorylase_sf"/>
</dbReference>
<dbReference type="InterPro" id="IPR000845">
    <property type="entry name" value="Nucleoside_phosphorylase_d"/>
</dbReference>